<dbReference type="SUPFAM" id="SSF50998">
    <property type="entry name" value="Quinoprotein alcohol dehydrogenase-like"/>
    <property type="match status" value="1"/>
</dbReference>
<accession>X0WF10</accession>
<feature type="non-terminal residue" evidence="2">
    <location>
        <position position="143"/>
    </location>
</feature>
<comment type="caution">
    <text evidence="2">The sequence shown here is derived from an EMBL/GenBank/DDBJ whole genome shotgun (WGS) entry which is preliminary data.</text>
</comment>
<dbReference type="PANTHER" id="PTHR34512">
    <property type="entry name" value="CELL SURFACE PROTEIN"/>
    <property type="match status" value="1"/>
</dbReference>
<evidence type="ECO:0000259" key="1">
    <source>
        <dbReference type="Pfam" id="PF13360"/>
    </source>
</evidence>
<dbReference type="PANTHER" id="PTHR34512:SF30">
    <property type="entry name" value="OUTER MEMBRANE PROTEIN ASSEMBLY FACTOR BAMB"/>
    <property type="match status" value="1"/>
</dbReference>
<gene>
    <name evidence="2" type="ORF">S01H1_69845</name>
</gene>
<dbReference type="SMART" id="SM00564">
    <property type="entry name" value="PQQ"/>
    <property type="match status" value="2"/>
</dbReference>
<proteinExistence type="predicted"/>
<dbReference type="Pfam" id="PF13360">
    <property type="entry name" value="PQQ_2"/>
    <property type="match status" value="1"/>
</dbReference>
<dbReference type="PROSITE" id="PS51257">
    <property type="entry name" value="PROKAR_LIPOPROTEIN"/>
    <property type="match status" value="1"/>
</dbReference>
<dbReference type="InterPro" id="IPR015943">
    <property type="entry name" value="WD40/YVTN_repeat-like_dom_sf"/>
</dbReference>
<dbReference type="InterPro" id="IPR018391">
    <property type="entry name" value="PQQ_b-propeller_rpt"/>
</dbReference>
<dbReference type="Gene3D" id="2.130.10.10">
    <property type="entry name" value="YVTN repeat-like/Quinoprotein amine dehydrogenase"/>
    <property type="match status" value="1"/>
</dbReference>
<dbReference type="AlphaFoldDB" id="X0WF10"/>
<reference evidence="2" key="1">
    <citation type="journal article" date="2014" name="Front. Microbiol.">
        <title>High frequency of phylogenetically diverse reductive dehalogenase-homologous genes in deep subseafloor sedimentary metagenomes.</title>
        <authorList>
            <person name="Kawai M."/>
            <person name="Futagami T."/>
            <person name="Toyoda A."/>
            <person name="Takaki Y."/>
            <person name="Nishi S."/>
            <person name="Hori S."/>
            <person name="Arai W."/>
            <person name="Tsubouchi T."/>
            <person name="Morono Y."/>
            <person name="Uchiyama I."/>
            <person name="Ito T."/>
            <person name="Fujiyama A."/>
            <person name="Inagaki F."/>
            <person name="Takami H."/>
        </authorList>
    </citation>
    <scope>NUCLEOTIDE SEQUENCE</scope>
    <source>
        <strain evidence="2">Expedition CK06-06</strain>
    </source>
</reference>
<dbReference type="InterPro" id="IPR011047">
    <property type="entry name" value="Quinoprotein_ADH-like_sf"/>
</dbReference>
<organism evidence="2">
    <name type="scientific">marine sediment metagenome</name>
    <dbReference type="NCBI Taxonomy" id="412755"/>
    <lineage>
        <taxon>unclassified sequences</taxon>
        <taxon>metagenomes</taxon>
        <taxon>ecological metagenomes</taxon>
    </lineage>
</organism>
<dbReference type="InterPro" id="IPR002372">
    <property type="entry name" value="PQQ_rpt_dom"/>
</dbReference>
<name>X0WF10_9ZZZZ</name>
<evidence type="ECO:0000313" key="2">
    <source>
        <dbReference type="EMBL" id="GAG29255.1"/>
    </source>
</evidence>
<dbReference type="EMBL" id="BARS01046397">
    <property type="protein sequence ID" value="GAG29255.1"/>
    <property type="molecule type" value="Genomic_DNA"/>
</dbReference>
<protein>
    <recommendedName>
        <fullName evidence="1">Pyrrolo-quinoline quinone repeat domain-containing protein</fullName>
    </recommendedName>
</protein>
<feature type="domain" description="Pyrrolo-quinoline quinone repeat" evidence="1">
    <location>
        <begin position="66"/>
        <end position="138"/>
    </location>
</feature>
<sequence>MMRSILPIAFALLAVLSACKSRPPVSGGPYEIAFLWEYAADDYVRSSPGVGGGRVYVGSDDNALHAIDAETGGQVWRYDTKDNITSGPLVVGETVCFGSWDGNVYALALDTGELRWRYPTGGWVSSSPVAREGVIYVEGRIQA</sequence>